<dbReference type="FunFam" id="3.30.710.10:FF:000014">
    <property type="entry name" value="Rho-related BTB domain-containing protein 2 isoform 1"/>
    <property type="match status" value="1"/>
</dbReference>
<dbReference type="PROSITE" id="PS50097">
    <property type="entry name" value="BTB"/>
    <property type="match status" value="2"/>
</dbReference>
<dbReference type="GeneTree" id="ENSGT00940000158918"/>
<dbReference type="SUPFAM" id="SSF54695">
    <property type="entry name" value="POZ domain"/>
    <property type="match status" value="2"/>
</dbReference>
<dbReference type="Pfam" id="PF00651">
    <property type="entry name" value="BTB"/>
    <property type="match status" value="2"/>
</dbReference>
<evidence type="ECO:0000259" key="2">
    <source>
        <dbReference type="PROSITE" id="PS50097"/>
    </source>
</evidence>
<dbReference type="PRINTS" id="PR00449">
    <property type="entry name" value="RASTRNSFRMNG"/>
</dbReference>
<dbReference type="GO" id="GO:0003924">
    <property type="term" value="F:GTPase activity"/>
    <property type="evidence" value="ECO:0007669"/>
    <property type="project" value="InterPro"/>
</dbReference>
<reference evidence="3" key="1">
    <citation type="submission" date="2025-08" db="UniProtKB">
        <authorList>
            <consortium name="Ensembl"/>
        </authorList>
    </citation>
    <scope>IDENTIFICATION</scope>
</reference>
<dbReference type="Ensembl" id="ENSEBUT00000012998.1">
    <property type="protein sequence ID" value="ENSEBUP00000012422.1"/>
    <property type="gene ID" value="ENSEBUG00000007884.1"/>
</dbReference>
<dbReference type="Gene3D" id="3.30.710.10">
    <property type="entry name" value="Potassium Channel Kv1.1, Chain A"/>
    <property type="match status" value="2"/>
</dbReference>
<dbReference type="AlphaFoldDB" id="A0A8C4QA76"/>
<keyword evidence="1" id="KW-0547">Nucleotide-binding</keyword>
<dbReference type="Proteomes" id="UP000694388">
    <property type="component" value="Unplaced"/>
</dbReference>
<dbReference type="InterPro" id="IPR001806">
    <property type="entry name" value="Small_GTPase"/>
</dbReference>
<feature type="domain" description="BTB" evidence="2">
    <location>
        <begin position="512"/>
        <end position="579"/>
    </location>
</feature>
<evidence type="ECO:0000313" key="3">
    <source>
        <dbReference type="Ensembl" id="ENSEBUP00000012422.1"/>
    </source>
</evidence>
<proteinExistence type="predicted"/>
<sequence length="739" mass="82091">MDIDMDYERPNVETIKCVVVGDNAVGKTRLICARACNATLTQYQLLATHVPTVWAIDQYRVCQEVLERSRDVVDEVSVSLRLWDTFGDHHKDRRFAYGRPVRPADIMPPERGREVAHDLGIPYYETSVVAQFGIKDVFDNAIRAALITRRHLQFWKSHLRKVQRPLLQAPCLPPRPPPPPVSPDGMTSVAKGFRADWECSRGTSGPAALIASPLCADVVFEVDGERIYAHKIYLATASPKFHDLFTMDLSGGEFGADSSVSSDRSWCHTGGPSTRHKDPVARASSLDIDADCGADCSAGLQMTSLRTSCSDGSLRISWQGSTDEEEDVPVGQASQWHKGMSNALGTSLASWGRGFLAIRLQWFNDPQICAPSRPMMVVTMDPALVQPAPFLSVLHYLYTGRLGPDTGSGDDLSSSLNGSIEGGSCEGMPADPHGIGVGLALPLSTMSFSPPRVGDALLPIATIAELLEVFDLRMMVANLLSNEGFMNQEITRAFHLRRANRIHECLAKGTFADVIFRLDDGLVSAHRPLLIASCDWMAALFGGSFVESYNREVTFPGTTQACMQIVLEFLYTNRNSSTPNSLQVNVVDLIALANRLCLPQLVAHTEYYAVQHLMEHPLSGIDIDEEVVMLLEQAQFHNAKQLSAWCLHHLCTNYNSVCRKFPKEMRSLLPENQAHFERHRWPPVWYLKADDHYQRARKEREHEERMLAKPPARRRWCFWMGPTPSSSSSTTTASSPTVS</sequence>
<name>A0A8C4QA76_EPTBU</name>
<keyword evidence="4" id="KW-1185">Reference proteome</keyword>
<protein>
    <submittedName>
        <fullName evidence="3">Rho related BTB domain containing 2b</fullName>
    </submittedName>
</protein>
<feature type="domain" description="BTB" evidence="2">
    <location>
        <begin position="216"/>
        <end position="246"/>
    </location>
</feature>
<evidence type="ECO:0000313" key="4">
    <source>
        <dbReference type="Proteomes" id="UP000694388"/>
    </source>
</evidence>
<evidence type="ECO:0000256" key="1">
    <source>
        <dbReference type="ARBA" id="ARBA00022741"/>
    </source>
</evidence>
<dbReference type="InterPro" id="IPR000210">
    <property type="entry name" value="BTB/POZ_dom"/>
</dbReference>
<dbReference type="SMART" id="SM00174">
    <property type="entry name" value="RHO"/>
    <property type="match status" value="1"/>
</dbReference>
<dbReference type="PANTHER" id="PTHR24413">
    <property type="entry name" value="SPECKLE-TYPE POZ PROTEIN"/>
    <property type="match status" value="1"/>
</dbReference>
<dbReference type="InterPro" id="IPR027417">
    <property type="entry name" value="P-loop_NTPase"/>
</dbReference>
<organism evidence="3 4">
    <name type="scientific">Eptatretus burgeri</name>
    <name type="common">Inshore hagfish</name>
    <dbReference type="NCBI Taxonomy" id="7764"/>
    <lineage>
        <taxon>Eukaryota</taxon>
        <taxon>Metazoa</taxon>
        <taxon>Chordata</taxon>
        <taxon>Craniata</taxon>
        <taxon>Vertebrata</taxon>
        <taxon>Cyclostomata</taxon>
        <taxon>Myxini</taxon>
        <taxon>Myxiniformes</taxon>
        <taxon>Myxinidae</taxon>
        <taxon>Eptatretinae</taxon>
        <taxon>Eptatretus</taxon>
    </lineage>
</organism>
<accession>A0A8C4QA76</accession>
<dbReference type="Gene3D" id="3.40.50.300">
    <property type="entry name" value="P-loop containing nucleotide triphosphate hydrolases"/>
    <property type="match status" value="1"/>
</dbReference>
<reference evidence="3" key="2">
    <citation type="submission" date="2025-09" db="UniProtKB">
        <authorList>
            <consortium name="Ensembl"/>
        </authorList>
    </citation>
    <scope>IDENTIFICATION</scope>
</reference>
<dbReference type="SMART" id="SM00225">
    <property type="entry name" value="BTB"/>
    <property type="match status" value="2"/>
</dbReference>
<dbReference type="GO" id="GO:0005525">
    <property type="term" value="F:GTP binding"/>
    <property type="evidence" value="ECO:0007669"/>
    <property type="project" value="InterPro"/>
</dbReference>
<dbReference type="SUPFAM" id="SSF52540">
    <property type="entry name" value="P-loop containing nucleoside triphosphate hydrolases"/>
    <property type="match status" value="1"/>
</dbReference>
<dbReference type="InterPro" id="IPR011333">
    <property type="entry name" value="SKP1/BTB/POZ_sf"/>
</dbReference>